<proteinExistence type="predicted"/>
<evidence type="ECO:0000313" key="10">
    <source>
        <dbReference type="Proteomes" id="UP000799772"/>
    </source>
</evidence>
<gene>
    <name evidence="9" type="ORF">NA57DRAFT_70953</name>
</gene>
<feature type="region of interest" description="Disordered" evidence="7">
    <location>
        <begin position="355"/>
        <end position="391"/>
    </location>
</feature>
<dbReference type="AlphaFoldDB" id="A0A9P4IUX2"/>
<dbReference type="InterPro" id="IPR039739">
    <property type="entry name" value="MAG2/RNF10"/>
</dbReference>
<feature type="region of interest" description="Disordered" evidence="7">
    <location>
        <begin position="1"/>
        <end position="74"/>
    </location>
</feature>
<dbReference type="GO" id="GO:0008270">
    <property type="term" value="F:zinc ion binding"/>
    <property type="evidence" value="ECO:0007669"/>
    <property type="project" value="UniProtKB-KW"/>
</dbReference>
<dbReference type="CDD" id="cd16536">
    <property type="entry name" value="RING-HC_RNF10"/>
    <property type="match status" value="1"/>
</dbReference>
<feature type="compositionally biased region" description="Low complexity" evidence="7">
    <location>
        <begin position="421"/>
        <end position="459"/>
    </location>
</feature>
<dbReference type="Gene3D" id="3.30.40.10">
    <property type="entry name" value="Zinc/RING finger domain, C3HC4 (zinc finger)"/>
    <property type="match status" value="1"/>
</dbReference>
<comment type="subcellular location">
    <subcellularLocation>
        <location evidence="1">Cytoplasm</location>
    </subcellularLocation>
</comment>
<comment type="caution">
    <text evidence="9">The sequence shown here is derived from an EMBL/GenBank/DDBJ whole genome shotgun (WGS) entry which is preliminary data.</text>
</comment>
<dbReference type="InterPro" id="IPR001841">
    <property type="entry name" value="Znf_RING"/>
</dbReference>
<dbReference type="InterPro" id="IPR017907">
    <property type="entry name" value="Znf_RING_CS"/>
</dbReference>
<feature type="compositionally biased region" description="Polar residues" evidence="7">
    <location>
        <begin position="736"/>
        <end position="745"/>
    </location>
</feature>
<reference evidence="9" key="1">
    <citation type="journal article" date="2020" name="Stud. Mycol.">
        <title>101 Dothideomycetes genomes: a test case for predicting lifestyles and emergence of pathogens.</title>
        <authorList>
            <person name="Haridas S."/>
            <person name="Albert R."/>
            <person name="Binder M."/>
            <person name="Bloem J."/>
            <person name="Labutti K."/>
            <person name="Salamov A."/>
            <person name="Andreopoulos B."/>
            <person name="Baker S."/>
            <person name="Barry K."/>
            <person name="Bills G."/>
            <person name="Bluhm B."/>
            <person name="Cannon C."/>
            <person name="Castanera R."/>
            <person name="Culley D."/>
            <person name="Daum C."/>
            <person name="Ezra D."/>
            <person name="Gonzalez J."/>
            <person name="Henrissat B."/>
            <person name="Kuo A."/>
            <person name="Liang C."/>
            <person name="Lipzen A."/>
            <person name="Lutzoni F."/>
            <person name="Magnuson J."/>
            <person name="Mondo S."/>
            <person name="Nolan M."/>
            <person name="Ohm R."/>
            <person name="Pangilinan J."/>
            <person name="Park H.-J."/>
            <person name="Ramirez L."/>
            <person name="Alfaro M."/>
            <person name="Sun H."/>
            <person name="Tritt A."/>
            <person name="Yoshinaga Y."/>
            <person name="Zwiers L.-H."/>
            <person name="Turgeon B."/>
            <person name="Goodwin S."/>
            <person name="Spatafora J."/>
            <person name="Crous P."/>
            <person name="Grigoriev I."/>
        </authorList>
    </citation>
    <scope>NUCLEOTIDE SEQUENCE</scope>
    <source>
        <strain evidence="9">CBS 133067</strain>
    </source>
</reference>
<dbReference type="GO" id="GO:0000976">
    <property type="term" value="F:transcription cis-regulatory region binding"/>
    <property type="evidence" value="ECO:0007669"/>
    <property type="project" value="TreeGrafter"/>
</dbReference>
<keyword evidence="4 6" id="KW-0863">Zinc-finger</keyword>
<dbReference type="Proteomes" id="UP000799772">
    <property type="component" value="Unassembled WGS sequence"/>
</dbReference>
<feature type="compositionally biased region" description="Basic residues" evidence="7">
    <location>
        <begin position="64"/>
        <end position="73"/>
    </location>
</feature>
<evidence type="ECO:0000256" key="5">
    <source>
        <dbReference type="ARBA" id="ARBA00022833"/>
    </source>
</evidence>
<evidence type="ECO:0000256" key="4">
    <source>
        <dbReference type="ARBA" id="ARBA00022771"/>
    </source>
</evidence>
<sequence>MATNQPIVSSKTTAPLPQSPAQSQGGSVTSGESSAQRRSGGSSTFGAGASTRTPTPRNNQAAKKQNKGSKKYNRFADEDAMAESAAVRSTSSRKGQTSITHLMNFSLPPRPQSHQNYGHGRYQRRNPTWGMGSGYHAVDKARYVHANYRFIVDPRGNYHHQSIDADVHLDWSSVLQILVSSKSQSASCPVCLDTPVAPRMAKCGHIFCLTCLIRYMHSDDGEAQPHEKRPRWKKCPICWDSIYISETRPARLFAGQEGDPPREGGDVVLRLVTRLNGSTLALPRDGAESLPKGDDTPWYMAAEVMDYARIMKGSEDYMNEQFDNDIQEIERQEKEDDLMYGDDTAEWSRKAIRAINESKEKTTGIGNPPTAPSKPVEPKPKKPPIQFHDTNLDVPDMYSIQNAAKSGQSLSDYSGSSKSQLSAATATESSTTAISEATSDASGNPSRRPSNSALSSSISQFRNRQMHGHQPPSEYYFYQALLHYYLSPLDIRILREAFGNFSSFPSTILPRVERVSTGHIVDDELRRRVKYLSHLPYGCEVSFLECDWTDTVAPEILERFNPEIERRRKRNQDKEARDEKARAIAEREEERRYDYARRKRAIDPEEMKPMAIAPETAELEASSLEHISASPPWPTHRGNGSAFASLASPSTSPSASRTVWGTPAIAPVSPPLQPVPHQHEEVDDGWLQGWERDLLQEEDMVVQAQNLSLAESSKSGTAGGSGSGGGKKKKPKKITLMSTNARRGA</sequence>
<dbReference type="PROSITE" id="PS00518">
    <property type="entry name" value="ZF_RING_1"/>
    <property type="match status" value="1"/>
</dbReference>
<keyword evidence="10" id="KW-1185">Reference proteome</keyword>
<dbReference type="GO" id="GO:0005737">
    <property type="term" value="C:cytoplasm"/>
    <property type="evidence" value="ECO:0007669"/>
    <property type="project" value="UniProtKB-SubCell"/>
</dbReference>
<accession>A0A9P4IUX2</accession>
<protein>
    <recommendedName>
        <fullName evidence="8">RING-type domain-containing protein</fullName>
    </recommendedName>
</protein>
<dbReference type="GO" id="GO:0045944">
    <property type="term" value="P:positive regulation of transcription by RNA polymerase II"/>
    <property type="evidence" value="ECO:0007669"/>
    <property type="project" value="TreeGrafter"/>
</dbReference>
<dbReference type="OrthoDB" id="302966at2759"/>
<feature type="region of interest" description="Disordered" evidence="7">
    <location>
        <begin position="421"/>
        <end position="468"/>
    </location>
</feature>
<name>A0A9P4IUX2_9PEZI</name>
<organism evidence="9 10">
    <name type="scientific">Rhizodiscina lignyota</name>
    <dbReference type="NCBI Taxonomy" id="1504668"/>
    <lineage>
        <taxon>Eukaryota</taxon>
        <taxon>Fungi</taxon>
        <taxon>Dikarya</taxon>
        <taxon>Ascomycota</taxon>
        <taxon>Pezizomycotina</taxon>
        <taxon>Dothideomycetes</taxon>
        <taxon>Pleosporomycetidae</taxon>
        <taxon>Aulographales</taxon>
        <taxon>Rhizodiscinaceae</taxon>
        <taxon>Rhizodiscina</taxon>
    </lineage>
</organism>
<dbReference type="EMBL" id="ML978121">
    <property type="protein sequence ID" value="KAF2104746.1"/>
    <property type="molecule type" value="Genomic_DNA"/>
</dbReference>
<evidence type="ECO:0000259" key="8">
    <source>
        <dbReference type="PROSITE" id="PS50089"/>
    </source>
</evidence>
<dbReference type="SMART" id="SM00184">
    <property type="entry name" value="RING"/>
    <property type="match status" value="1"/>
</dbReference>
<dbReference type="Pfam" id="PF13445">
    <property type="entry name" value="zf-RING_UBOX"/>
    <property type="match status" value="1"/>
</dbReference>
<dbReference type="InterPro" id="IPR013083">
    <property type="entry name" value="Znf_RING/FYVE/PHD"/>
</dbReference>
<evidence type="ECO:0000256" key="3">
    <source>
        <dbReference type="ARBA" id="ARBA00022723"/>
    </source>
</evidence>
<evidence type="ECO:0000256" key="1">
    <source>
        <dbReference type="ARBA" id="ARBA00004496"/>
    </source>
</evidence>
<dbReference type="PANTHER" id="PTHR12983">
    <property type="entry name" value="RING FINGER 10 FAMILY MEMBER"/>
    <property type="match status" value="1"/>
</dbReference>
<evidence type="ECO:0000256" key="7">
    <source>
        <dbReference type="SAM" id="MobiDB-lite"/>
    </source>
</evidence>
<feature type="region of interest" description="Disordered" evidence="7">
    <location>
        <begin position="705"/>
        <end position="745"/>
    </location>
</feature>
<keyword evidence="3" id="KW-0479">Metal-binding</keyword>
<evidence type="ECO:0000313" key="9">
    <source>
        <dbReference type="EMBL" id="KAF2104746.1"/>
    </source>
</evidence>
<feature type="compositionally biased region" description="Low complexity" evidence="7">
    <location>
        <begin position="37"/>
        <end position="53"/>
    </location>
</feature>
<dbReference type="InterPro" id="IPR027370">
    <property type="entry name" value="Znf-RING_euk"/>
</dbReference>
<feature type="compositionally biased region" description="Polar residues" evidence="7">
    <location>
        <begin position="54"/>
        <end position="63"/>
    </location>
</feature>
<dbReference type="SUPFAM" id="SSF57850">
    <property type="entry name" value="RING/U-box"/>
    <property type="match status" value="1"/>
</dbReference>
<evidence type="ECO:0000256" key="2">
    <source>
        <dbReference type="ARBA" id="ARBA00022490"/>
    </source>
</evidence>
<keyword evidence="5" id="KW-0862">Zinc</keyword>
<dbReference type="PROSITE" id="PS50089">
    <property type="entry name" value="ZF_RING_2"/>
    <property type="match status" value="1"/>
</dbReference>
<feature type="domain" description="RING-type" evidence="8">
    <location>
        <begin position="188"/>
        <end position="238"/>
    </location>
</feature>
<evidence type="ECO:0000256" key="6">
    <source>
        <dbReference type="PROSITE-ProRule" id="PRU00175"/>
    </source>
</evidence>
<keyword evidence="2" id="KW-0963">Cytoplasm</keyword>
<dbReference type="PANTHER" id="PTHR12983:SF9">
    <property type="entry name" value="E3 UBIQUITIN-PROTEIN LIGASE RNF10"/>
    <property type="match status" value="1"/>
</dbReference>
<feature type="compositionally biased region" description="Polar residues" evidence="7">
    <location>
        <begin position="1"/>
        <end position="36"/>
    </location>
</feature>